<proteinExistence type="predicted"/>
<evidence type="ECO:0000256" key="1">
    <source>
        <dbReference type="SAM" id="MobiDB-lite"/>
    </source>
</evidence>
<comment type="caution">
    <text evidence="2">The sequence shown here is derived from an EMBL/GenBank/DDBJ whole genome shotgun (WGS) entry which is preliminary data.</text>
</comment>
<evidence type="ECO:0000313" key="2">
    <source>
        <dbReference type="EMBL" id="PQP01469.1"/>
    </source>
</evidence>
<reference evidence="2 3" key="1">
    <citation type="submission" date="2018-02" db="EMBL/GenBank/DDBJ databases">
        <title>Draft genome sequencing of Pseudomonas frederiksbergensis 11-D3.</title>
        <authorList>
            <person name="Zheng B.-X."/>
        </authorList>
    </citation>
    <scope>NUCLEOTIDE SEQUENCE [LARGE SCALE GENOMIC DNA]</scope>
    <source>
        <strain evidence="2 3">11-D3</strain>
    </source>
</reference>
<dbReference type="Proteomes" id="UP000239687">
    <property type="component" value="Unassembled WGS sequence"/>
</dbReference>
<evidence type="ECO:0000313" key="3">
    <source>
        <dbReference type="Proteomes" id="UP000239687"/>
    </source>
</evidence>
<organism evidence="2 3">
    <name type="scientific">Pseudomonas frederiksbergensis</name>
    <dbReference type="NCBI Taxonomy" id="104087"/>
    <lineage>
        <taxon>Bacteria</taxon>
        <taxon>Pseudomonadati</taxon>
        <taxon>Pseudomonadota</taxon>
        <taxon>Gammaproteobacteria</taxon>
        <taxon>Pseudomonadales</taxon>
        <taxon>Pseudomonadaceae</taxon>
        <taxon>Pseudomonas</taxon>
    </lineage>
</organism>
<dbReference type="AlphaFoldDB" id="A0A2S8HG47"/>
<sequence length="61" mass="6617">MSFGSSSRRKKTFTENPVGAGLPAKNDDAQYLKKRGAFFAGKPAPTGFCVLTDRHHTASCR</sequence>
<feature type="region of interest" description="Disordered" evidence="1">
    <location>
        <begin position="1"/>
        <end position="26"/>
    </location>
</feature>
<name>A0A2S8HG47_9PSED</name>
<dbReference type="EMBL" id="PUIN01000012">
    <property type="protein sequence ID" value="PQP01469.1"/>
    <property type="molecule type" value="Genomic_DNA"/>
</dbReference>
<protein>
    <submittedName>
        <fullName evidence="2">Uncharacterized protein</fullName>
    </submittedName>
</protein>
<accession>A0A2S8HG47</accession>
<gene>
    <name evidence="2" type="ORF">C5612_20915</name>
</gene>